<keyword evidence="1" id="KW-1133">Transmembrane helix</keyword>
<accession>A0A9P6ETH6</accession>
<gene>
    <name evidence="2" type="ORF">CPB83DRAFT_204366</name>
</gene>
<dbReference type="Proteomes" id="UP000807306">
    <property type="component" value="Unassembled WGS sequence"/>
</dbReference>
<protein>
    <submittedName>
        <fullName evidence="2">Uncharacterized protein</fullName>
    </submittedName>
</protein>
<name>A0A9P6ETH6_9AGAR</name>
<evidence type="ECO:0000313" key="2">
    <source>
        <dbReference type="EMBL" id="KAF9534595.1"/>
    </source>
</evidence>
<evidence type="ECO:0000313" key="3">
    <source>
        <dbReference type="Proteomes" id="UP000807306"/>
    </source>
</evidence>
<keyword evidence="3" id="KW-1185">Reference proteome</keyword>
<reference evidence="2" key="1">
    <citation type="submission" date="2020-11" db="EMBL/GenBank/DDBJ databases">
        <authorList>
            <consortium name="DOE Joint Genome Institute"/>
            <person name="Ahrendt S."/>
            <person name="Riley R."/>
            <person name="Andreopoulos W."/>
            <person name="Labutti K."/>
            <person name="Pangilinan J."/>
            <person name="Ruiz-Duenas F.J."/>
            <person name="Barrasa J.M."/>
            <person name="Sanchez-Garcia M."/>
            <person name="Camarero S."/>
            <person name="Miyauchi S."/>
            <person name="Serrano A."/>
            <person name="Linde D."/>
            <person name="Babiker R."/>
            <person name="Drula E."/>
            <person name="Ayuso-Fernandez I."/>
            <person name="Pacheco R."/>
            <person name="Padilla G."/>
            <person name="Ferreira P."/>
            <person name="Barriuso J."/>
            <person name="Kellner H."/>
            <person name="Castanera R."/>
            <person name="Alfaro M."/>
            <person name="Ramirez L."/>
            <person name="Pisabarro A.G."/>
            <person name="Kuo A."/>
            <person name="Tritt A."/>
            <person name="Lipzen A."/>
            <person name="He G."/>
            <person name="Yan M."/>
            <person name="Ng V."/>
            <person name="Cullen D."/>
            <person name="Martin F."/>
            <person name="Rosso M.-N."/>
            <person name="Henrissat B."/>
            <person name="Hibbett D."/>
            <person name="Martinez A.T."/>
            <person name="Grigoriev I.V."/>
        </authorList>
    </citation>
    <scope>NUCLEOTIDE SEQUENCE</scope>
    <source>
        <strain evidence="2">CBS 506.95</strain>
    </source>
</reference>
<organism evidence="2 3">
    <name type="scientific">Crepidotus variabilis</name>
    <dbReference type="NCBI Taxonomy" id="179855"/>
    <lineage>
        <taxon>Eukaryota</taxon>
        <taxon>Fungi</taxon>
        <taxon>Dikarya</taxon>
        <taxon>Basidiomycota</taxon>
        <taxon>Agaricomycotina</taxon>
        <taxon>Agaricomycetes</taxon>
        <taxon>Agaricomycetidae</taxon>
        <taxon>Agaricales</taxon>
        <taxon>Agaricineae</taxon>
        <taxon>Crepidotaceae</taxon>
        <taxon>Crepidotus</taxon>
    </lineage>
</organism>
<dbReference type="EMBL" id="MU157825">
    <property type="protein sequence ID" value="KAF9534595.1"/>
    <property type="molecule type" value="Genomic_DNA"/>
</dbReference>
<sequence>MVQLSPSCYFTRFQQPTKLTRKKIQTELKVPEQRIMQLHVPRIVSFAVVFIVALWHYRTNSGSYKCNIIELSGYVVEVQGLYTQIDITRRTRNFRFRTSRFTTTRAVLFNFEVPPNVVNYWVLALLVWSFPPLPRWHSGTDHERPVIMGAADNLTARVKIFKEEPGLRFKR</sequence>
<dbReference type="AlphaFoldDB" id="A0A9P6ETH6"/>
<evidence type="ECO:0000256" key="1">
    <source>
        <dbReference type="SAM" id="Phobius"/>
    </source>
</evidence>
<feature type="transmembrane region" description="Helical" evidence="1">
    <location>
        <begin position="39"/>
        <end position="57"/>
    </location>
</feature>
<keyword evidence="1" id="KW-0472">Membrane</keyword>
<comment type="caution">
    <text evidence="2">The sequence shown here is derived from an EMBL/GenBank/DDBJ whole genome shotgun (WGS) entry which is preliminary data.</text>
</comment>
<proteinExistence type="predicted"/>
<keyword evidence="1" id="KW-0812">Transmembrane</keyword>